<dbReference type="InterPro" id="IPR009057">
    <property type="entry name" value="Homeodomain-like_sf"/>
</dbReference>
<keyword evidence="3" id="KW-0238">DNA-binding</keyword>
<dbReference type="InterPro" id="IPR007324">
    <property type="entry name" value="Sugar-bd_dom_put"/>
</dbReference>
<dbReference type="AlphaFoldDB" id="A0A9D2RP76"/>
<dbReference type="GO" id="GO:0030246">
    <property type="term" value="F:carbohydrate binding"/>
    <property type="evidence" value="ECO:0007669"/>
    <property type="project" value="InterPro"/>
</dbReference>
<dbReference type="InterPro" id="IPR007630">
    <property type="entry name" value="RNA_pol_sigma70_r4"/>
</dbReference>
<evidence type="ECO:0000259" key="5">
    <source>
        <dbReference type="Pfam" id="PF04198"/>
    </source>
</evidence>
<dbReference type="Gene3D" id="3.40.50.1360">
    <property type="match status" value="1"/>
</dbReference>
<feature type="domain" description="Sugar-binding" evidence="5">
    <location>
        <begin position="50"/>
        <end position="301"/>
    </location>
</feature>
<dbReference type="Pfam" id="PF04545">
    <property type="entry name" value="Sigma70_r4"/>
    <property type="match status" value="1"/>
</dbReference>
<dbReference type="GO" id="GO:0003700">
    <property type="term" value="F:DNA-binding transcription factor activity"/>
    <property type="evidence" value="ECO:0007669"/>
    <property type="project" value="InterPro"/>
</dbReference>
<evidence type="ECO:0000313" key="7">
    <source>
        <dbReference type="EMBL" id="HJB10296.1"/>
    </source>
</evidence>
<dbReference type="GO" id="GO:0003677">
    <property type="term" value="F:DNA binding"/>
    <property type="evidence" value="ECO:0007669"/>
    <property type="project" value="UniProtKB-KW"/>
</dbReference>
<dbReference type="GO" id="GO:0006352">
    <property type="term" value="P:DNA-templated transcription initiation"/>
    <property type="evidence" value="ECO:0007669"/>
    <property type="project" value="InterPro"/>
</dbReference>
<evidence type="ECO:0000313" key="8">
    <source>
        <dbReference type="Proteomes" id="UP000823823"/>
    </source>
</evidence>
<evidence type="ECO:0000259" key="6">
    <source>
        <dbReference type="Pfam" id="PF04545"/>
    </source>
</evidence>
<proteinExistence type="inferred from homology"/>
<evidence type="ECO:0000256" key="2">
    <source>
        <dbReference type="ARBA" id="ARBA00023015"/>
    </source>
</evidence>
<organism evidence="7 8">
    <name type="scientific">Candidatus Brachybacterium merdavium</name>
    <dbReference type="NCBI Taxonomy" id="2838513"/>
    <lineage>
        <taxon>Bacteria</taxon>
        <taxon>Bacillati</taxon>
        <taxon>Actinomycetota</taxon>
        <taxon>Actinomycetes</taxon>
        <taxon>Micrococcales</taxon>
        <taxon>Dermabacteraceae</taxon>
        <taxon>Brachybacterium</taxon>
    </lineage>
</organism>
<dbReference type="SUPFAM" id="SSF100950">
    <property type="entry name" value="NagB/RpiA/CoA transferase-like"/>
    <property type="match status" value="1"/>
</dbReference>
<keyword evidence="2" id="KW-0805">Transcription regulation</keyword>
<dbReference type="PANTHER" id="PTHR34294">
    <property type="entry name" value="TRANSCRIPTIONAL REGULATOR-RELATED"/>
    <property type="match status" value="1"/>
</dbReference>
<gene>
    <name evidence="7" type="ORF">H9786_07160</name>
</gene>
<dbReference type="InterPro" id="IPR051054">
    <property type="entry name" value="SorC_transcr_regulators"/>
</dbReference>
<dbReference type="SUPFAM" id="SSF46689">
    <property type="entry name" value="Homeodomain-like"/>
    <property type="match status" value="1"/>
</dbReference>
<comment type="similarity">
    <text evidence="1">Belongs to the SorC transcriptional regulatory family.</text>
</comment>
<evidence type="ECO:0000256" key="1">
    <source>
        <dbReference type="ARBA" id="ARBA00010466"/>
    </source>
</evidence>
<name>A0A9D2RP76_9MICO</name>
<evidence type="ECO:0000256" key="3">
    <source>
        <dbReference type="ARBA" id="ARBA00023125"/>
    </source>
</evidence>
<dbReference type="Gene3D" id="1.10.10.60">
    <property type="entry name" value="Homeodomain-like"/>
    <property type="match status" value="1"/>
</dbReference>
<feature type="domain" description="RNA polymerase sigma-70 region 4" evidence="6">
    <location>
        <begin position="1"/>
        <end position="32"/>
    </location>
</feature>
<protein>
    <submittedName>
        <fullName evidence="7">Transcriptional regulator</fullName>
    </submittedName>
</protein>
<dbReference type="EMBL" id="DWZH01000053">
    <property type="protein sequence ID" value="HJB10296.1"/>
    <property type="molecule type" value="Genomic_DNA"/>
</dbReference>
<dbReference type="Pfam" id="PF04198">
    <property type="entry name" value="Sugar-bind"/>
    <property type="match status" value="1"/>
</dbReference>
<accession>A0A9D2RP76</accession>
<dbReference type="InterPro" id="IPR037171">
    <property type="entry name" value="NagB/RpiA_transferase-like"/>
</dbReference>
<dbReference type="Proteomes" id="UP000823823">
    <property type="component" value="Unassembled WGS sequence"/>
</dbReference>
<comment type="caution">
    <text evidence="7">The sequence shown here is derived from an EMBL/GenBank/DDBJ whole genome shotgun (WGS) entry which is preliminary data.</text>
</comment>
<reference evidence="7" key="1">
    <citation type="journal article" date="2021" name="PeerJ">
        <title>Extensive microbial diversity within the chicken gut microbiome revealed by metagenomics and culture.</title>
        <authorList>
            <person name="Gilroy R."/>
            <person name="Ravi A."/>
            <person name="Getino M."/>
            <person name="Pursley I."/>
            <person name="Horton D.L."/>
            <person name="Alikhan N.F."/>
            <person name="Baker D."/>
            <person name="Gharbi K."/>
            <person name="Hall N."/>
            <person name="Watson M."/>
            <person name="Adriaenssens E.M."/>
            <person name="Foster-Nyarko E."/>
            <person name="Jarju S."/>
            <person name="Secka A."/>
            <person name="Antonio M."/>
            <person name="Oren A."/>
            <person name="Chaudhuri R.R."/>
            <person name="La Ragione R."/>
            <person name="Hildebrand F."/>
            <person name="Pallen M.J."/>
        </authorList>
    </citation>
    <scope>NUCLEOTIDE SEQUENCE</scope>
    <source>
        <strain evidence="7">ChiHjej13B12-24818</strain>
    </source>
</reference>
<keyword evidence="4" id="KW-0804">Transcription</keyword>
<sequence>MYYGEGRTMESIAEDLTVSRSTVSRLLNRAREAGLVQISLRPPGAHRVEELRRRLAQRYGVQAHVVPVGTGDGERERLQAVAEAGARQLDEMLEPGMTVGMAWGTTINAMVSNLRSRPVPGLRIVQLNGAINTEGSGHTYVSTVLARAAALWDATVHHFPVPAFFDYAATREAMWRERSVQRVLDTQRQCTLAVFSVGAFDAAVPSHVYTNNYLTGADLHSLRSDGAVGDVCTVFLRADGTWQGIRMNAHGSGPDPAQLARLPRRLLVAAGTRKALPLRAALRAGVATDLVVDEVTAASMLSLS</sequence>
<evidence type="ECO:0000256" key="4">
    <source>
        <dbReference type="ARBA" id="ARBA00023163"/>
    </source>
</evidence>
<dbReference type="PANTHER" id="PTHR34294:SF1">
    <property type="entry name" value="TRANSCRIPTIONAL REGULATOR LSRR"/>
    <property type="match status" value="1"/>
</dbReference>
<reference evidence="7" key="2">
    <citation type="submission" date="2021-04" db="EMBL/GenBank/DDBJ databases">
        <authorList>
            <person name="Gilroy R."/>
        </authorList>
    </citation>
    <scope>NUCLEOTIDE SEQUENCE</scope>
    <source>
        <strain evidence="7">ChiHjej13B12-24818</strain>
    </source>
</reference>